<evidence type="ECO:0000313" key="6">
    <source>
        <dbReference type="EMBL" id="ATE54335.1"/>
    </source>
</evidence>
<evidence type="ECO:0000259" key="5">
    <source>
        <dbReference type="PROSITE" id="PS50893"/>
    </source>
</evidence>
<dbReference type="GO" id="GO:0016887">
    <property type="term" value="F:ATP hydrolysis activity"/>
    <property type="evidence" value="ECO:0007669"/>
    <property type="project" value="InterPro"/>
</dbReference>
<dbReference type="InterPro" id="IPR008995">
    <property type="entry name" value="Mo/tungstate-bd_C_term_dom"/>
</dbReference>
<dbReference type="PANTHER" id="PTHR42781:SF4">
    <property type="entry name" value="SPERMIDINE_PUTRESCINE IMPORT ATP-BINDING PROTEIN POTA"/>
    <property type="match status" value="1"/>
</dbReference>
<proteinExistence type="predicted"/>
<dbReference type="Pfam" id="PF08402">
    <property type="entry name" value="TOBE_2"/>
    <property type="match status" value="1"/>
</dbReference>
<dbReference type="KEGG" id="apre:CNX65_14400"/>
<evidence type="ECO:0000256" key="4">
    <source>
        <dbReference type="ARBA" id="ARBA00066388"/>
    </source>
</evidence>
<dbReference type="SUPFAM" id="SSF50331">
    <property type="entry name" value="MOP-like"/>
    <property type="match status" value="1"/>
</dbReference>
<dbReference type="SUPFAM" id="SSF52540">
    <property type="entry name" value="P-loop containing nucleoside triphosphate hydrolases"/>
    <property type="match status" value="1"/>
</dbReference>
<dbReference type="PROSITE" id="PS50893">
    <property type="entry name" value="ABC_TRANSPORTER_2"/>
    <property type="match status" value="1"/>
</dbReference>
<evidence type="ECO:0000256" key="1">
    <source>
        <dbReference type="ARBA" id="ARBA00022448"/>
    </source>
</evidence>
<dbReference type="SMART" id="SM00382">
    <property type="entry name" value="AAA"/>
    <property type="match status" value="1"/>
</dbReference>
<dbReference type="PROSITE" id="PS00211">
    <property type="entry name" value="ABC_TRANSPORTER_1"/>
    <property type="match status" value="1"/>
</dbReference>
<keyword evidence="3 6" id="KW-0067">ATP-binding</keyword>
<dbReference type="GO" id="GO:0005524">
    <property type="term" value="F:ATP binding"/>
    <property type="evidence" value="ECO:0007669"/>
    <property type="project" value="UniProtKB-KW"/>
</dbReference>
<dbReference type="InterPro" id="IPR050093">
    <property type="entry name" value="ABC_SmlMolc_Importer"/>
</dbReference>
<dbReference type="InterPro" id="IPR003593">
    <property type="entry name" value="AAA+_ATPase"/>
</dbReference>
<dbReference type="InterPro" id="IPR017871">
    <property type="entry name" value="ABC_transporter-like_CS"/>
</dbReference>
<sequence>MTGAPMAATPESTTASSVEITDVTRRFDGTTVLDRVSLTIPAGTFHCLLGPSGCGKTTLLRIVAGLDVPDGGRVVIGGVDHTRTPAHRRPTNLVFQSGALFPHLSVAENVAFGLRSGPDRLRDKAEARRRVGDILDLVAMTEFAGRSPATLSGGQRQRVAIARSLVLKPDVLLLDEPLSALDLALQLRMRRELRRWQQETGTTFVCVTHNQAEAMEIADEIAVMNRGLVEQSGSARELYAAPRSRFVAGFIGENNVFATDGSAAPEVDGLRFAGVDAAGFDALAVRPESLRLVEPDSPDARGTGRVSTTGFTGRSLRVTVVTGAGRELLVELPPGESSARPGELVGVGFAAGDVLRLRDEPGAAG</sequence>
<dbReference type="InterPro" id="IPR003439">
    <property type="entry name" value="ABC_transporter-like_ATP-bd"/>
</dbReference>
<dbReference type="InterPro" id="IPR027417">
    <property type="entry name" value="P-loop_NTPase"/>
</dbReference>
<keyword evidence="1" id="KW-0813">Transport</keyword>
<dbReference type="Gene3D" id="3.40.50.300">
    <property type="entry name" value="P-loop containing nucleotide triphosphate hydrolases"/>
    <property type="match status" value="1"/>
</dbReference>
<dbReference type="InterPro" id="IPR013611">
    <property type="entry name" value="Transp-assoc_OB_typ2"/>
</dbReference>
<protein>
    <recommendedName>
        <fullName evidence="4">ABC-type quaternary amine transporter</fullName>
        <ecNumber evidence="4">7.6.2.9</ecNumber>
    </recommendedName>
</protein>
<feature type="domain" description="ABC transporter" evidence="5">
    <location>
        <begin position="18"/>
        <end position="251"/>
    </location>
</feature>
<dbReference type="AlphaFoldDB" id="A0A290Z5U0"/>
<gene>
    <name evidence="6" type="ORF">CNX65_14400</name>
</gene>
<dbReference type="GO" id="GO:0015418">
    <property type="term" value="F:ABC-type quaternary ammonium compound transporting activity"/>
    <property type="evidence" value="ECO:0007669"/>
    <property type="project" value="UniProtKB-EC"/>
</dbReference>
<dbReference type="PANTHER" id="PTHR42781">
    <property type="entry name" value="SPERMIDINE/PUTRESCINE IMPORT ATP-BINDING PROTEIN POTA"/>
    <property type="match status" value="1"/>
</dbReference>
<keyword evidence="2" id="KW-0547">Nucleotide-binding</keyword>
<evidence type="ECO:0000256" key="3">
    <source>
        <dbReference type="ARBA" id="ARBA00022840"/>
    </source>
</evidence>
<dbReference type="FunFam" id="3.40.50.300:FF:000425">
    <property type="entry name" value="Probable ABC transporter, ATP-binding subunit"/>
    <property type="match status" value="1"/>
</dbReference>
<dbReference type="EMBL" id="CP023445">
    <property type="protein sequence ID" value="ATE54335.1"/>
    <property type="molecule type" value="Genomic_DNA"/>
</dbReference>
<reference evidence="6" key="1">
    <citation type="submission" date="2017-09" db="EMBL/GenBank/DDBJ databases">
        <title>Complete Genome Sequence of ansamitocin-producing Bacterium Actinosynnema pretiosum X47.</title>
        <authorList>
            <person name="Cao G."/>
            <person name="Zong G."/>
            <person name="Zhong C."/>
            <person name="Fu J."/>
        </authorList>
    </citation>
    <scope>NUCLEOTIDE SEQUENCE [LARGE SCALE GENOMIC DNA]</scope>
    <source>
        <strain evidence="6">X47</strain>
    </source>
</reference>
<name>A0A290Z5U0_9PSEU</name>
<dbReference type="Pfam" id="PF00005">
    <property type="entry name" value="ABC_tran"/>
    <property type="match status" value="1"/>
</dbReference>
<dbReference type="Proteomes" id="UP000218505">
    <property type="component" value="Chromosome"/>
</dbReference>
<evidence type="ECO:0000256" key="2">
    <source>
        <dbReference type="ARBA" id="ARBA00022741"/>
    </source>
</evidence>
<dbReference type="EC" id="7.6.2.9" evidence="4"/>
<keyword evidence="7" id="KW-1185">Reference proteome</keyword>
<accession>A0A290Z5U0</accession>
<evidence type="ECO:0000313" key="7">
    <source>
        <dbReference type="Proteomes" id="UP000218505"/>
    </source>
</evidence>
<organism evidence="6 7">
    <name type="scientific">Actinosynnema pretiosum</name>
    <dbReference type="NCBI Taxonomy" id="42197"/>
    <lineage>
        <taxon>Bacteria</taxon>
        <taxon>Bacillati</taxon>
        <taxon>Actinomycetota</taxon>
        <taxon>Actinomycetes</taxon>
        <taxon>Pseudonocardiales</taxon>
        <taxon>Pseudonocardiaceae</taxon>
        <taxon>Actinosynnema</taxon>
    </lineage>
</organism>
<dbReference type="GO" id="GO:0043190">
    <property type="term" value="C:ATP-binding cassette (ABC) transporter complex"/>
    <property type="evidence" value="ECO:0007669"/>
    <property type="project" value="InterPro"/>
</dbReference>